<protein>
    <recommendedName>
        <fullName evidence="7">Xylanolytic transcriptional activator regulatory domain-containing protein</fullName>
    </recommendedName>
</protein>
<dbReference type="PANTHER" id="PTHR47171:SF3">
    <property type="entry name" value="FARA-RELATED"/>
    <property type="match status" value="1"/>
</dbReference>
<keyword evidence="1" id="KW-0862">Zinc</keyword>
<dbReference type="GO" id="GO:0008270">
    <property type="term" value="F:zinc ion binding"/>
    <property type="evidence" value="ECO:0007669"/>
    <property type="project" value="InterPro"/>
</dbReference>
<gene>
    <name evidence="8" type="ORF">A1O3_00268</name>
</gene>
<evidence type="ECO:0000256" key="1">
    <source>
        <dbReference type="ARBA" id="ARBA00022833"/>
    </source>
</evidence>
<dbReference type="OrthoDB" id="5121955at2759"/>
<feature type="domain" description="Xylanolytic transcriptional activator regulatory" evidence="7">
    <location>
        <begin position="183"/>
        <end position="328"/>
    </location>
</feature>
<dbReference type="PANTHER" id="PTHR47171">
    <property type="entry name" value="FARA-RELATED"/>
    <property type="match status" value="1"/>
</dbReference>
<evidence type="ECO:0000259" key="7">
    <source>
        <dbReference type="Pfam" id="PF04082"/>
    </source>
</evidence>
<feature type="compositionally biased region" description="Low complexity" evidence="6">
    <location>
        <begin position="609"/>
        <end position="621"/>
    </location>
</feature>
<evidence type="ECO:0000256" key="5">
    <source>
        <dbReference type="ARBA" id="ARBA00023242"/>
    </source>
</evidence>
<dbReference type="GeneID" id="19164408"/>
<dbReference type="Pfam" id="PF04082">
    <property type="entry name" value="Fungal_trans"/>
    <property type="match status" value="1"/>
</dbReference>
<feature type="compositionally biased region" description="Low complexity" evidence="6">
    <location>
        <begin position="629"/>
        <end position="638"/>
    </location>
</feature>
<evidence type="ECO:0000313" key="9">
    <source>
        <dbReference type="Proteomes" id="UP000019478"/>
    </source>
</evidence>
<keyword evidence="5" id="KW-0539">Nucleus</keyword>
<dbReference type="InterPro" id="IPR007219">
    <property type="entry name" value="XnlR_reg_dom"/>
</dbReference>
<dbReference type="CDD" id="cd12148">
    <property type="entry name" value="fungal_TF_MHR"/>
    <property type="match status" value="1"/>
</dbReference>
<evidence type="ECO:0000256" key="3">
    <source>
        <dbReference type="ARBA" id="ARBA00023125"/>
    </source>
</evidence>
<proteinExistence type="predicted"/>
<dbReference type="InterPro" id="IPR052073">
    <property type="entry name" value="Amide_Lactam_Regulators"/>
</dbReference>
<reference evidence="8 9" key="1">
    <citation type="submission" date="2013-03" db="EMBL/GenBank/DDBJ databases">
        <title>The Genome Sequence of Capronia epimyces CBS 606.96.</title>
        <authorList>
            <consortium name="The Broad Institute Genomics Platform"/>
            <person name="Cuomo C."/>
            <person name="de Hoog S."/>
            <person name="Gorbushina A."/>
            <person name="Walker B."/>
            <person name="Young S.K."/>
            <person name="Zeng Q."/>
            <person name="Gargeya S."/>
            <person name="Fitzgerald M."/>
            <person name="Haas B."/>
            <person name="Abouelleil A."/>
            <person name="Allen A.W."/>
            <person name="Alvarado L."/>
            <person name="Arachchi H.M."/>
            <person name="Berlin A.M."/>
            <person name="Chapman S.B."/>
            <person name="Gainer-Dewar J."/>
            <person name="Goldberg J."/>
            <person name="Griggs A."/>
            <person name="Gujja S."/>
            <person name="Hansen M."/>
            <person name="Howarth C."/>
            <person name="Imamovic A."/>
            <person name="Ireland A."/>
            <person name="Larimer J."/>
            <person name="McCowan C."/>
            <person name="Murphy C."/>
            <person name="Pearson M."/>
            <person name="Poon T.W."/>
            <person name="Priest M."/>
            <person name="Roberts A."/>
            <person name="Saif S."/>
            <person name="Shea T."/>
            <person name="Sisk P."/>
            <person name="Sykes S."/>
            <person name="Wortman J."/>
            <person name="Nusbaum C."/>
            <person name="Birren B."/>
        </authorList>
    </citation>
    <scope>NUCLEOTIDE SEQUENCE [LARGE SCALE GENOMIC DNA]</scope>
    <source>
        <strain evidence="8 9">CBS 606.96</strain>
    </source>
</reference>
<dbReference type="GO" id="GO:0006351">
    <property type="term" value="P:DNA-templated transcription"/>
    <property type="evidence" value="ECO:0007669"/>
    <property type="project" value="InterPro"/>
</dbReference>
<evidence type="ECO:0000256" key="4">
    <source>
        <dbReference type="ARBA" id="ARBA00023163"/>
    </source>
</evidence>
<name>W9YGN9_9EURO</name>
<evidence type="ECO:0000256" key="6">
    <source>
        <dbReference type="SAM" id="MobiDB-lite"/>
    </source>
</evidence>
<accession>W9YGN9</accession>
<keyword evidence="4" id="KW-0804">Transcription</keyword>
<dbReference type="Proteomes" id="UP000019478">
    <property type="component" value="Unassembled WGS sequence"/>
</dbReference>
<evidence type="ECO:0000313" key="8">
    <source>
        <dbReference type="EMBL" id="EXJ91718.1"/>
    </source>
</evidence>
<dbReference type="GO" id="GO:0003677">
    <property type="term" value="F:DNA binding"/>
    <property type="evidence" value="ECO:0007669"/>
    <property type="project" value="UniProtKB-KW"/>
</dbReference>
<dbReference type="RefSeq" id="XP_007728608.1">
    <property type="nucleotide sequence ID" value="XM_007730418.1"/>
</dbReference>
<dbReference type="AlphaFoldDB" id="W9YGN9"/>
<dbReference type="eggNOG" id="ENOG502SIT4">
    <property type="taxonomic scope" value="Eukaryota"/>
</dbReference>
<keyword evidence="2" id="KW-0805">Transcription regulation</keyword>
<dbReference type="HOGENOM" id="CLU_023926_0_0_1"/>
<organism evidence="8 9">
    <name type="scientific">Capronia epimyces CBS 606.96</name>
    <dbReference type="NCBI Taxonomy" id="1182542"/>
    <lineage>
        <taxon>Eukaryota</taxon>
        <taxon>Fungi</taxon>
        <taxon>Dikarya</taxon>
        <taxon>Ascomycota</taxon>
        <taxon>Pezizomycotina</taxon>
        <taxon>Eurotiomycetes</taxon>
        <taxon>Chaetothyriomycetidae</taxon>
        <taxon>Chaetothyriales</taxon>
        <taxon>Herpotrichiellaceae</taxon>
        <taxon>Capronia</taxon>
    </lineage>
</organism>
<keyword evidence="9" id="KW-1185">Reference proteome</keyword>
<evidence type="ECO:0000256" key="2">
    <source>
        <dbReference type="ARBA" id="ARBA00023015"/>
    </source>
</evidence>
<comment type="caution">
    <text evidence="8">The sequence shown here is derived from an EMBL/GenBank/DDBJ whole genome shotgun (WGS) entry which is preliminary data.</text>
</comment>
<sequence>MYVEKTGPTTPPPLSDSTHTFELDSLLNRMDQTAIQDERATIFSQICPEGEAVSTIPPLPEMERQPSHSQSEDHTVAEEDAQLHTLHQITSGHGAHLSPTTLLSSGQGRQIIEYYGPLNSITILGDVLGSRERKRLIRIVVSGPETLSAKQRELTGLEPADIRYLTEKGAHDLPSRKVCDDLLHLFFECIYPYVPILDRVGFLEDYKRENCSTFLLQSIFANAAPYASAQLLHEAGFPDRSAAQKSFSQKAKLLFDLGCEKGQLRLLQGSLLLSSLQFSIAPDKDYRFWLHNAIRIATQMGLHRENIGGDLDPATYKLCRRIWWVLYVGIFRYCYRGVNTDGLVGTQQRDVLLSISGLENVRGIHDDEMDTTTLREDDWDHEHLPPGSEKVLPPATRLHKIYFIENCKLAVIGAQFLSLFRFSSTPVTAAAAYELAEAISHWRSSLPAELSVDMVVRWSKENVWILVLAAMSYRLECVFYREVKKQLRTVTMDGVNADTDADTNANLDWASQRLYSSVFELDTVIGRVLTHNLGQFCPASIVICTSTLLALQVEVALDPTATEPRRLVAKAHIHAGLSYLGSIGEHWPSAIWALRVFEAVASRPDLSLTNTNTTTTTTTTTHRPRPADDSNTATTASTPGPDHTRSQNDEDFVHGLPQLSQTTTGPGRLQQRMEGPGQANDWLQDLLDSELLNSSYVEGLNDGFFDLRPLI</sequence>
<keyword evidence="3" id="KW-0238">DNA-binding</keyword>
<dbReference type="EMBL" id="AMGY01000001">
    <property type="protein sequence ID" value="EXJ91718.1"/>
    <property type="molecule type" value="Genomic_DNA"/>
</dbReference>
<feature type="compositionally biased region" description="Basic and acidic residues" evidence="6">
    <location>
        <begin position="642"/>
        <end position="653"/>
    </location>
</feature>
<feature type="region of interest" description="Disordered" evidence="6">
    <location>
        <begin position="607"/>
        <end position="676"/>
    </location>
</feature>